<protein>
    <recommendedName>
        <fullName evidence="3">Glutamate-1-semialdehyde 2,1-aminomutase</fullName>
    </recommendedName>
</protein>
<dbReference type="EMBL" id="HBIN01014844">
    <property type="protein sequence ID" value="CAE0441117.1"/>
    <property type="molecule type" value="Transcribed_RNA"/>
</dbReference>
<name>A0A7S3PJ89_9STRA</name>
<dbReference type="PANTHER" id="PTHR43713:SF3">
    <property type="entry name" value="GLUTAMATE-1-SEMIALDEHYDE 2,1-AMINOMUTASE 1, CHLOROPLASTIC-RELATED"/>
    <property type="match status" value="1"/>
</dbReference>
<evidence type="ECO:0008006" key="3">
    <source>
        <dbReference type="Google" id="ProtNLM"/>
    </source>
</evidence>
<evidence type="ECO:0000256" key="1">
    <source>
        <dbReference type="ARBA" id="ARBA00001933"/>
    </source>
</evidence>
<sequence>MISVLTKIGEMSLVSILPGGEEVWLCGDKADCSVSPLLKATLFFFVLAKAEKFSHRVLFWIVVTMTSWQLLESVGVRVPGFILKLVPAMMFGVQVPMLSRQSSWYFILLTVLGVAGIMSGTTDNVAVLCLGLSVALFARRLFVSLVTLRASTPTPLVFQLVSHVMPRYSFTREQFFRTDNPPEAIAQKRERAFDQMKQKWDAKWPKCVEMSAYLSESFSDLRFASGNRVFLPFMKHLENWCDPCTVVNAVDKTDLIDIDGHRLTDVSGSYGVNVCGYDRYKQFITEGWELTKNVGCVLGPVHPLLMENIMILKEISKKEEVSFHMSGTEAVMCAVRLVRFNTNKPLIVMFGGAYHGWWDGVQAMAGNERTPQDVLTLKDMYPGSLDVIRLRASEIAAIVINPLQAFHPNAPPPSDLVLASNTRSVSESSLAYKKWLGKLRKLCDELGIVLIFDEVYTGFRLAPGGAQEYFDVTADMVVYGKTTGGGIPNGIVCGPKKLMSRGDEKKPLRVAYVIGTFSAHPLLLGAMNRFLNWVKTPEARAEYDRLRSDVAQWVAETNTTLEKEFGSAPLALGAYSSVWTMLYKRPGRYHWMLQYYLKDEGVNLSWVGTGRLSFSLDFTREDLNKLTPKIIRACHRMEEDGWWWDSSSPDAQGKSPSGSGIKLSLVKEIVFALIKRALT</sequence>
<dbReference type="InterPro" id="IPR005814">
    <property type="entry name" value="Aminotrans_3"/>
</dbReference>
<dbReference type="GO" id="GO:0008483">
    <property type="term" value="F:transaminase activity"/>
    <property type="evidence" value="ECO:0007669"/>
    <property type="project" value="InterPro"/>
</dbReference>
<dbReference type="SUPFAM" id="SSF53383">
    <property type="entry name" value="PLP-dependent transferases"/>
    <property type="match status" value="1"/>
</dbReference>
<dbReference type="InterPro" id="IPR049704">
    <property type="entry name" value="Aminotrans_3_PPA_site"/>
</dbReference>
<dbReference type="InterPro" id="IPR015424">
    <property type="entry name" value="PyrdxlP-dep_Trfase"/>
</dbReference>
<comment type="cofactor">
    <cofactor evidence="1">
        <name>pyridoxal 5'-phosphate</name>
        <dbReference type="ChEBI" id="CHEBI:597326"/>
    </cofactor>
</comment>
<gene>
    <name evidence="2" type="ORF">ASTO00021_LOCUS11258</name>
</gene>
<dbReference type="Gene3D" id="3.40.640.10">
    <property type="entry name" value="Type I PLP-dependent aspartate aminotransferase-like (Major domain)"/>
    <property type="match status" value="1"/>
</dbReference>
<dbReference type="GO" id="GO:0030170">
    <property type="term" value="F:pyridoxal phosphate binding"/>
    <property type="evidence" value="ECO:0007669"/>
    <property type="project" value="InterPro"/>
</dbReference>
<organism evidence="2">
    <name type="scientific">Aplanochytrium stocchinoi</name>
    <dbReference type="NCBI Taxonomy" id="215587"/>
    <lineage>
        <taxon>Eukaryota</taxon>
        <taxon>Sar</taxon>
        <taxon>Stramenopiles</taxon>
        <taxon>Bigyra</taxon>
        <taxon>Labyrinthulomycetes</taxon>
        <taxon>Thraustochytrida</taxon>
        <taxon>Thraustochytriidae</taxon>
        <taxon>Aplanochytrium</taxon>
    </lineage>
</organism>
<reference evidence="2" key="1">
    <citation type="submission" date="2021-01" db="EMBL/GenBank/DDBJ databases">
        <authorList>
            <person name="Corre E."/>
            <person name="Pelletier E."/>
            <person name="Niang G."/>
            <person name="Scheremetjew M."/>
            <person name="Finn R."/>
            <person name="Kale V."/>
            <person name="Holt S."/>
            <person name="Cochrane G."/>
            <person name="Meng A."/>
            <person name="Brown T."/>
            <person name="Cohen L."/>
        </authorList>
    </citation>
    <scope>NUCLEOTIDE SEQUENCE</scope>
    <source>
        <strain evidence="2">GSBS06</strain>
    </source>
</reference>
<dbReference type="PROSITE" id="PS00600">
    <property type="entry name" value="AA_TRANSFER_CLASS_3"/>
    <property type="match status" value="1"/>
</dbReference>
<dbReference type="Pfam" id="PF00202">
    <property type="entry name" value="Aminotran_3"/>
    <property type="match status" value="1"/>
</dbReference>
<dbReference type="InterPro" id="IPR015421">
    <property type="entry name" value="PyrdxlP-dep_Trfase_major"/>
</dbReference>
<proteinExistence type="predicted"/>
<evidence type="ECO:0000313" key="2">
    <source>
        <dbReference type="EMBL" id="CAE0441117.1"/>
    </source>
</evidence>
<dbReference type="AlphaFoldDB" id="A0A7S3PJ89"/>
<dbReference type="PANTHER" id="PTHR43713">
    <property type="entry name" value="GLUTAMATE-1-SEMIALDEHYDE 2,1-AMINOMUTASE"/>
    <property type="match status" value="1"/>
</dbReference>
<accession>A0A7S3PJ89</accession>